<dbReference type="PANTHER" id="PTHR31361:SF1">
    <property type="entry name" value="BETA-GLUCAN SYNTHESIS-ASSOCIATED PROTEIN KRE6-RELATED"/>
    <property type="match status" value="1"/>
</dbReference>
<evidence type="ECO:0000256" key="1">
    <source>
        <dbReference type="ARBA" id="ARBA00004606"/>
    </source>
</evidence>
<dbReference type="CDD" id="cd02180">
    <property type="entry name" value="GH16_fungal_KRE6_glucanase"/>
    <property type="match status" value="1"/>
</dbReference>
<keyword evidence="13" id="KW-1185">Reference proteome</keyword>
<dbReference type="OrthoDB" id="412647at2759"/>
<evidence type="ECO:0000256" key="10">
    <source>
        <dbReference type="SAM" id="Phobius"/>
    </source>
</evidence>
<dbReference type="GO" id="GO:0015926">
    <property type="term" value="F:glucosidase activity"/>
    <property type="evidence" value="ECO:0007669"/>
    <property type="project" value="TreeGrafter"/>
</dbReference>
<dbReference type="Pfam" id="PF03935">
    <property type="entry name" value="SKN1_KRE6_Sbg1"/>
    <property type="match status" value="1"/>
</dbReference>
<evidence type="ECO:0000256" key="2">
    <source>
        <dbReference type="ARBA" id="ARBA00010962"/>
    </source>
</evidence>
<dbReference type="Gene3D" id="2.60.120.200">
    <property type="match status" value="2"/>
</dbReference>
<dbReference type="GO" id="GO:0031505">
    <property type="term" value="P:fungal-type cell wall organization"/>
    <property type="evidence" value="ECO:0007669"/>
    <property type="project" value="TreeGrafter"/>
</dbReference>
<dbReference type="Proteomes" id="UP000230002">
    <property type="component" value="Unassembled WGS sequence"/>
</dbReference>
<evidence type="ECO:0000256" key="8">
    <source>
        <dbReference type="ARBA" id="ARBA00023316"/>
    </source>
</evidence>
<accession>A0A2G8SU80</accession>
<dbReference type="STRING" id="1077348.A0A2G8SU80"/>
<proteinExistence type="inferred from homology"/>
<feature type="transmembrane region" description="Helical" evidence="10">
    <location>
        <begin position="133"/>
        <end position="156"/>
    </location>
</feature>
<keyword evidence="3 10" id="KW-0812">Transmembrane</keyword>
<dbReference type="GO" id="GO:0005886">
    <property type="term" value="C:plasma membrane"/>
    <property type="evidence" value="ECO:0007669"/>
    <property type="project" value="TreeGrafter"/>
</dbReference>
<dbReference type="FunFam" id="2.60.120.200:FF:000135">
    <property type="entry name" value="Related to KRE6-glucan synthase subunit"/>
    <property type="match status" value="1"/>
</dbReference>
<comment type="similarity">
    <text evidence="2">Belongs to the SKN1/KRE6 family.</text>
</comment>
<dbReference type="SUPFAM" id="SSF49899">
    <property type="entry name" value="Concanavalin A-like lectins/glucanases"/>
    <property type="match status" value="1"/>
</dbReference>
<evidence type="ECO:0000256" key="5">
    <source>
        <dbReference type="ARBA" id="ARBA00022989"/>
    </source>
</evidence>
<feature type="compositionally biased region" description="Basic and acidic residues" evidence="9">
    <location>
        <begin position="107"/>
        <end position="117"/>
    </location>
</feature>
<name>A0A2G8SU80_9APHY</name>
<keyword evidence="7" id="KW-0325">Glycoprotein</keyword>
<dbReference type="InterPro" id="IPR005629">
    <property type="entry name" value="Skn1/Kre6/Sbg1"/>
</dbReference>
<sequence>MSDSPPLLNPFDDTNGRNSKASVSPSPSVKGSTYRLVSSDRSSGPFPSIARRLTAYGSNPSLSAASDSPYLGASRPLSLGDQYTLPPDPQTWGTRLLPEDKEEDDDLHGPDPDVRGERIWADNGGDVFSSRGVINLGALVLLIVGILVLFVGFPVITAVTQKQLTNLGAFNLGGINASGQVPDIPGHRGLIDVDTPESAYQKTSWRTGEQLELVFSDEFNVEGRTFYPGDDPYWEAVDLHYWATNNLEWYDPEAIATQGGDLVITLSKKETHDLHYQGGMMSTWNKFCFTGGYIEANVSLPGVSNILGLWPAIWTMGNLGRAGYGATLEGTWPYTYDTCDIGTVKNQTIDNQPAAATVNGDTGHNGILSFLPGQRLSRCTCDGEAHPGPKHSDGTFVGRAAPEIDMFEAQIDQNTLIPGVSQSAQWAPFNHAYIWQNTSANEIITDPTISNQNTFKGSVTQQATSVVTDTDPNCYEYETGCFSIYGFEYQPGFEDGYITWISNNKISWTLNGPGLGPDDLVEIQERPVPGEPMYIITNLGMSYNFGPVDLDHLPFPVHLRIDYIRVYQPSNAINIGCDPKDYPTASYIEQFAEAYSNPNLTTWVDDYHQAWPKNSFLNQC</sequence>
<dbReference type="FunFam" id="2.60.120.200:FF:000259">
    <property type="entry name" value="Chromosome 9, whole genome shotgun sequence"/>
    <property type="match status" value="1"/>
</dbReference>
<evidence type="ECO:0000256" key="6">
    <source>
        <dbReference type="ARBA" id="ARBA00023136"/>
    </source>
</evidence>
<dbReference type="PANTHER" id="PTHR31361">
    <property type="entry name" value="BETA-GLUCAN SYNTHESIS-ASSOCIATED PROTEIN KRE6-RELATED"/>
    <property type="match status" value="1"/>
</dbReference>
<dbReference type="InterPro" id="IPR000757">
    <property type="entry name" value="Beta-glucanase-like"/>
</dbReference>
<evidence type="ECO:0000256" key="7">
    <source>
        <dbReference type="ARBA" id="ARBA00023180"/>
    </source>
</evidence>
<gene>
    <name evidence="12" type="ORF">GSI_01013</name>
</gene>
<keyword evidence="5 10" id="KW-1133">Transmembrane helix</keyword>
<dbReference type="EMBL" id="AYKW01000001">
    <property type="protein sequence ID" value="PIL37320.1"/>
    <property type="molecule type" value="Genomic_DNA"/>
</dbReference>
<keyword evidence="4" id="KW-0735">Signal-anchor</keyword>
<keyword evidence="8" id="KW-0961">Cell wall biogenesis/degradation</keyword>
<feature type="domain" description="GH16" evidence="11">
    <location>
        <begin position="193"/>
        <end position="572"/>
    </location>
</feature>
<dbReference type="InterPro" id="IPR013320">
    <property type="entry name" value="ConA-like_dom_sf"/>
</dbReference>
<feature type="region of interest" description="Disordered" evidence="9">
    <location>
        <begin position="77"/>
        <end position="117"/>
    </location>
</feature>
<evidence type="ECO:0000313" key="12">
    <source>
        <dbReference type="EMBL" id="PIL37320.1"/>
    </source>
</evidence>
<dbReference type="GO" id="GO:0005789">
    <property type="term" value="C:endoplasmic reticulum membrane"/>
    <property type="evidence" value="ECO:0007669"/>
    <property type="project" value="TreeGrafter"/>
</dbReference>
<keyword evidence="6 10" id="KW-0472">Membrane</keyword>
<feature type="region of interest" description="Disordered" evidence="9">
    <location>
        <begin position="1"/>
        <end position="49"/>
    </location>
</feature>
<evidence type="ECO:0000313" key="13">
    <source>
        <dbReference type="Proteomes" id="UP000230002"/>
    </source>
</evidence>
<reference evidence="12 13" key="1">
    <citation type="journal article" date="2015" name="Sci. Rep.">
        <title>Chromosome-level genome map provides insights into diverse defense mechanisms in the medicinal fungus Ganoderma sinense.</title>
        <authorList>
            <person name="Zhu Y."/>
            <person name="Xu J."/>
            <person name="Sun C."/>
            <person name="Zhou S."/>
            <person name="Xu H."/>
            <person name="Nelson D.R."/>
            <person name="Qian J."/>
            <person name="Song J."/>
            <person name="Luo H."/>
            <person name="Xiang L."/>
            <person name="Li Y."/>
            <person name="Xu Z."/>
            <person name="Ji A."/>
            <person name="Wang L."/>
            <person name="Lu S."/>
            <person name="Hayward A."/>
            <person name="Sun W."/>
            <person name="Li X."/>
            <person name="Schwartz D.C."/>
            <person name="Wang Y."/>
            <person name="Chen S."/>
        </authorList>
    </citation>
    <scope>NUCLEOTIDE SEQUENCE [LARGE SCALE GENOMIC DNA]</scope>
    <source>
        <strain evidence="12 13">ZZ0214-1</strain>
    </source>
</reference>
<comment type="caution">
    <text evidence="12">The sequence shown here is derived from an EMBL/GenBank/DDBJ whole genome shotgun (WGS) entry which is preliminary data.</text>
</comment>
<feature type="compositionally biased region" description="Low complexity" evidence="9">
    <location>
        <begin position="19"/>
        <end position="32"/>
    </location>
</feature>
<dbReference type="GO" id="GO:0006078">
    <property type="term" value="P:(1-&gt;6)-beta-D-glucan biosynthetic process"/>
    <property type="evidence" value="ECO:0007669"/>
    <property type="project" value="TreeGrafter"/>
</dbReference>
<evidence type="ECO:0000256" key="3">
    <source>
        <dbReference type="ARBA" id="ARBA00022692"/>
    </source>
</evidence>
<evidence type="ECO:0000256" key="4">
    <source>
        <dbReference type="ARBA" id="ARBA00022968"/>
    </source>
</evidence>
<comment type="subcellular location">
    <subcellularLocation>
        <location evidence="1">Membrane</location>
        <topology evidence="1">Single-pass type II membrane protein</topology>
    </subcellularLocation>
</comment>
<dbReference type="PROSITE" id="PS51762">
    <property type="entry name" value="GH16_2"/>
    <property type="match status" value="1"/>
</dbReference>
<protein>
    <recommendedName>
        <fullName evidence="11">GH16 domain-containing protein</fullName>
    </recommendedName>
</protein>
<organism evidence="12 13">
    <name type="scientific">Ganoderma sinense ZZ0214-1</name>
    <dbReference type="NCBI Taxonomy" id="1077348"/>
    <lineage>
        <taxon>Eukaryota</taxon>
        <taxon>Fungi</taxon>
        <taxon>Dikarya</taxon>
        <taxon>Basidiomycota</taxon>
        <taxon>Agaricomycotina</taxon>
        <taxon>Agaricomycetes</taxon>
        <taxon>Polyporales</taxon>
        <taxon>Polyporaceae</taxon>
        <taxon>Ganoderma</taxon>
    </lineage>
</organism>
<evidence type="ECO:0000256" key="9">
    <source>
        <dbReference type="SAM" id="MobiDB-lite"/>
    </source>
</evidence>
<dbReference type="AlphaFoldDB" id="A0A2G8SU80"/>
<evidence type="ECO:0000259" key="11">
    <source>
        <dbReference type="PROSITE" id="PS51762"/>
    </source>
</evidence>